<evidence type="ECO:0000256" key="11">
    <source>
        <dbReference type="RuleBase" id="RU004460"/>
    </source>
</evidence>
<proteinExistence type="inferred from homology"/>
<dbReference type="EMBL" id="CP104064">
    <property type="protein sequence ID" value="WAH37950.1"/>
    <property type="molecule type" value="Genomic_DNA"/>
</dbReference>
<dbReference type="Pfam" id="PF01367">
    <property type="entry name" value="5_3_exonuc"/>
    <property type="match status" value="1"/>
</dbReference>
<dbReference type="InterPro" id="IPR054690">
    <property type="entry name" value="DNA_polI_exonuclease"/>
</dbReference>
<feature type="domain" description="DNA-directed DNA polymerase family A palm" evidence="13">
    <location>
        <begin position="641"/>
        <end position="848"/>
    </location>
</feature>
<evidence type="ECO:0000313" key="15">
    <source>
        <dbReference type="Proteomes" id="UP001164803"/>
    </source>
</evidence>
<dbReference type="Pfam" id="PF00476">
    <property type="entry name" value="DNA_pol_A"/>
    <property type="match status" value="1"/>
</dbReference>
<dbReference type="Pfam" id="PF02739">
    <property type="entry name" value="5_3_exonuc_N"/>
    <property type="match status" value="1"/>
</dbReference>
<dbReference type="CDD" id="cd09859">
    <property type="entry name" value="PIN_53EXO"/>
    <property type="match status" value="1"/>
</dbReference>
<dbReference type="Gene3D" id="1.10.150.20">
    <property type="entry name" value="5' to 3' exonuclease, C-terminal subdomain"/>
    <property type="match status" value="2"/>
</dbReference>
<keyword evidence="8 11" id="KW-0234">DNA repair</keyword>
<dbReference type="Gene3D" id="3.40.50.1010">
    <property type="entry name" value="5'-nuclease"/>
    <property type="match status" value="1"/>
</dbReference>
<dbReference type="Proteomes" id="UP001164803">
    <property type="component" value="Chromosome"/>
</dbReference>
<dbReference type="GO" id="GO:0003887">
    <property type="term" value="F:DNA-directed DNA polymerase activity"/>
    <property type="evidence" value="ECO:0007669"/>
    <property type="project" value="UniProtKB-EC"/>
</dbReference>
<evidence type="ECO:0000256" key="7">
    <source>
        <dbReference type="ARBA" id="ARBA00023125"/>
    </source>
</evidence>
<evidence type="ECO:0000256" key="3">
    <source>
        <dbReference type="ARBA" id="ARBA00022695"/>
    </source>
</evidence>
<dbReference type="PRINTS" id="PR00868">
    <property type="entry name" value="DNAPOLI"/>
</dbReference>
<evidence type="ECO:0000256" key="8">
    <source>
        <dbReference type="ARBA" id="ARBA00023204"/>
    </source>
</evidence>
<dbReference type="Pfam" id="PF22619">
    <property type="entry name" value="DNA_polI_exo1"/>
    <property type="match status" value="1"/>
</dbReference>
<evidence type="ECO:0000256" key="5">
    <source>
        <dbReference type="ARBA" id="ARBA00022763"/>
    </source>
</evidence>
<comment type="function">
    <text evidence="11">In addition to polymerase activity, this DNA polymerase exhibits 5'-3' exonuclease activity.</text>
</comment>
<evidence type="ECO:0000256" key="6">
    <source>
        <dbReference type="ARBA" id="ARBA00022932"/>
    </source>
</evidence>
<gene>
    <name evidence="11 14" type="primary">polA</name>
    <name evidence="14" type="ORF">NZD86_05510</name>
</gene>
<keyword evidence="3 11" id="KW-0548">Nucleotidyltransferase</keyword>
<name>A0ABY6Z518_9BACL</name>
<evidence type="ECO:0000313" key="14">
    <source>
        <dbReference type="EMBL" id="WAH37950.1"/>
    </source>
</evidence>
<dbReference type="InterPro" id="IPR001098">
    <property type="entry name" value="DNA-dir_DNA_pol_A_palm_dom"/>
</dbReference>
<dbReference type="Gene3D" id="1.20.1060.10">
    <property type="entry name" value="Taq DNA Polymerase, Chain T, domain 4"/>
    <property type="match status" value="1"/>
</dbReference>
<keyword evidence="11" id="KW-0540">Nuclease</keyword>
<dbReference type="SMART" id="SM00279">
    <property type="entry name" value="HhH2"/>
    <property type="match status" value="1"/>
</dbReference>
<dbReference type="NCBIfam" id="NF004397">
    <property type="entry name" value="PRK05755.1"/>
    <property type="match status" value="1"/>
</dbReference>
<reference evidence="14" key="1">
    <citation type="submission" date="2022-08" db="EMBL/GenBank/DDBJ databases">
        <title>Alicyclobacillus dauci DSM2870, complete genome.</title>
        <authorList>
            <person name="Wang Q."/>
            <person name="Cai R."/>
            <person name="Wang Z."/>
        </authorList>
    </citation>
    <scope>NUCLEOTIDE SEQUENCE</scope>
    <source>
        <strain evidence="14">DSM 28700</strain>
    </source>
</reference>
<organism evidence="14 15">
    <name type="scientific">Alicyclobacillus dauci</name>
    <dbReference type="NCBI Taxonomy" id="1475485"/>
    <lineage>
        <taxon>Bacteria</taxon>
        <taxon>Bacillati</taxon>
        <taxon>Bacillota</taxon>
        <taxon>Bacilli</taxon>
        <taxon>Bacillales</taxon>
        <taxon>Alicyclobacillaceae</taxon>
        <taxon>Alicyclobacillus</taxon>
    </lineage>
</organism>
<dbReference type="InterPro" id="IPR020046">
    <property type="entry name" value="5-3_exonucl_a-hlix_arch_N"/>
</dbReference>
<dbReference type="PROSITE" id="PS00447">
    <property type="entry name" value="DNA_POLYMERASE_A"/>
    <property type="match status" value="1"/>
</dbReference>
<protein>
    <recommendedName>
        <fullName evidence="10 11">DNA polymerase I</fullName>
        <ecNumber evidence="10 11">2.7.7.7</ecNumber>
    </recommendedName>
</protein>
<evidence type="ECO:0000256" key="10">
    <source>
        <dbReference type="NCBIfam" id="TIGR00593"/>
    </source>
</evidence>
<dbReference type="SUPFAM" id="SSF56672">
    <property type="entry name" value="DNA/RNA polymerases"/>
    <property type="match status" value="1"/>
</dbReference>
<dbReference type="InterPro" id="IPR002421">
    <property type="entry name" value="5-3_exonuclease"/>
</dbReference>
<evidence type="ECO:0000256" key="2">
    <source>
        <dbReference type="ARBA" id="ARBA00022679"/>
    </source>
</evidence>
<dbReference type="CDD" id="cd09898">
    <property type="entry name" value="H3TH_53EXO"/>
    <property type="match status" value="1"/>
</dbReference>
<evidence type="ECO:0000256" key="4">
    <source>
        <dbReference type="ARBA" id="ARBA00022705"/>
    </source>
</evidence>
<dbReference type="SUPFAM" id="SSF88723">
    <property type="entry name" value="PIN domain-like"/>
    <property type="match status" value="1"/>
</dbReference>
<dbReference type="InterPro" id="IPR043502">
    <property type="entry name" value="DNA/RNA_pol_sf"/>
</dbReference>
<dbReference type="InterPro" id="IPR012337">
    <property type="entry name" value="RNaseH-like_sf"/>
</dbReference>
<dbReference type="InterPro" id="IPR002298">
    <property type="entry name" value="DNA_polymerase_A"/>
</dbReference>
<sequence length="884" mass="99056">MSTQATKLLLIDGNSILYRAFFALPPLSNRSGQQTNAVYGFTLMLLKLLQDENPTHMAVAFDKSKKNFRHDIYNSYKGTRQKTPDELAEQFPLVRSLLHAFSIPVLEVEGYEADDIIGTLAKQADAQEITTRIVSGDKDLLQLVTDHVHALLTRRGITEMDHYDVQGVYDRYSLRPEQIVDLKGLMGDSSDNIPGVPGVGEKTAIKLLTARPTVEEVLEHLDEVSGSKLREKLETHRDGALLSKKLATIACDVPVSTAIDDLVYTGFDSSAVVEVFRELEFQSLIDKISEEMSDSTTSGNAGDTDDADWQQTEFQRVTSAEQLERVWAELGGVTGCVFDLNSADYHAADVNGVALASRDAAFYISLTGDLELSDLKTWLKSSHDKVVFDIKSLAFVLDAHGINIHSSGRWNDVKLAAYLLNPTDGEVELEEILARESHVRVPSVAKTVEHREALLCRIAQELPDLYQQLHSALDAQALDDLYRNIEMPLSFVLAKMEITGFHVNADKLRAFGEDLSGRIASLTENIYDLAGTEFNVNSPKQLGEILFEKLNLPAVKKTKSGYSTSADVLEKLAPYHEIVQKILDYRQLAKLQSTYVDGLLKVIRKETDRIHTRFHQALTATGRLSSSEPNLQNIPIRLEEGRKLRQVFDATYDDWSIVSADYSQVELRILAHLSGDEALIDAFRSGMDIHTRTASDVFEVPVEEVTSLMRRQAKAVNFGIVYGISDFGLAQNLNIPQKEAKKFIEEYFRKFPGVKAYMDDIVGQARQQGYVSTLMNRRRYLPDIRGRNFHLRSFAERTAMNTPIQGTAADIIKLAMVHIDEALGDSQLDARMLLQVHDELIFECPSDELEELTELVREKMENAITLNVPLKVDISHGKTWYDAK</sequence>
<dbReference type="InterPro" id="IPR029060">
    <property type="entry name" value="PIN-like_dom_sf"/>
</dbReference>
<dbReference type="InterPro" id="IPR020045">
    <property type="entry name" value="DNA_polI_H3TH"/>
</dbReference>
<keyword evidence="7 11" id="KW-0238">DNA-binding</keyword>
<dbReference type="InterPro" id="IPR036279">
    <property type="entry name" value="5-3_exonuclease_C_sf"/>
</dbReference>
<comment type="catalytic activity">
    <reaction evidence="9 11">
        <text>DNA(n) + a 2'-deoxyribonucleoside 5'-triphosphate = DNA(n+1) + diphosphate</text>
        <dbReference type="Rhea" id="RHEA:22508"/>
        <dbReference type="Rhea" id="RHEA-COMP:17339"/>
        <dbReference type="Rhea" id="RHEA-COMP:17340"/>
        <dbReference type="ChEBI" id="CHEBI:33019"/>
        <dbReference type="ChEBI" id="CHEBI:61560"/>
        <dbReference type="ChEBI" id="CHEBI:173112"/>
        <dbReference type="EC" id="2.7.7.7"/>
    </reaction>
</comment>
<dbReference type="SUPFAM" id="SSF47807">
    <property type="entry name" value="5' to 3' exonuclease, C-terminal subdomain"/>
    <property type="match status" value="1"/>
</dbReference>
<dbReference type="InterPro" id="IPR036397">
    <property type="entry name" value="RNaseH_sf"/>
</dbReference>
<keyword evidence="11" id="KW-0269">Exonuclease</keyword>
<dbReference type="CDD" id="cd08637">
    <property type="entry name" value="DNA_pol_A_pol_I_C"/>
    <property type="match status" value="1"/>
</dbReference>
<dbReference type="InterPro" id="IPR018320">
    <property type="entry name" value="DNA_polymerase_1"/>
</dbReference>
<dbReference type="SMART" id="SM00475">
    <property type="entry name" value="53EXOc"/>
    <property type="match status" value="1"/>
</dbReference>
<keyword evidence="6 11" id="KW-0239">DNA-directed DNA polymerase</keyword>
<accession>A0ABY6Z518</accession>
<comment type="similarity">
    <text evidence="1 11">Belongs to the DNA polymerase type-A family.</text>
</comment>
<dbReference type="PANTHER" id="PTHR10133">
    <property type="entry name" value="DNA POLYMERASE I"/>
    <property type="match status" value="1"/>
</dbReference>
<dbReference type="NCBIfam" id="TIGR00593">
    <property type="entry name" value="pola"/>
    <property type="match status" value="1"/>
</dbReference>
<keyword evidence="11" id="KW-0378">Hydrolase</keyword>
<feature type="domain" description="5'-3' exonuclease" evidence="12">
    <location>
        <begin position="6"/>
        <end position="265"/>
    </location>
</feature>
<dbReference type="RefSeq" id="WP_268045484.1">
    <property type="nucleotide sequence ID" value="NZ_CP104064.1"/>
</dbReference>
<dbReference type="Gene3D" id="3.30.70.370">
    <property type="match status" value="1"/>
</dbReference>
<evidence type="ECO:0000259" key="12">
    <source>
        <dbReference type="SMART" id="SM00475"/>
    </source>
</evidence>
<dbReference type="InterPro" id="IPR008918">
    <property type="entry name" value="HhH2"/>
</dbReference>
<dbReference type="PANTHER" id="PTHR10133:SF27">
    <property type="entry name" value="DNA POLYMERASE NU"/>
    <property type="match status" value="1"/>
</dbReference>
<dbReference type="SUPFAM" id="SSF53098">
    <property type="entry name" value="Ribonuclease H-like"/>
    <property type="match status" value="1"/>
</dbReference>
<evidence type="ECO:0000256" key="9">
    <source>
        <dbReference type="ARBA" id="ARBA00049244"/>
    </source>
</evidence>
<dbReference type="EC" id="2.7.7.7" evidence="10 11"/>
<dbReference type="SMART" id="SM00482">
    <property type="entry name" value="POLAc"/>
    <property type="match status" value="1"/>
</dbReference>
<keyword evidence="2 11" id="KW-0808">Transferase</keyword>
<dbReference type="CDD" id="cd06140">
    <property type="entry name" value="DNA_polA_I_Bacillus_like_exo"/>
    <property type="match status" value="1"/>
</dbReference>
<dbReference type="Gene3D" id="3.30.420.10">
    <property type="entry name" value="Ribonuclease H-like superfamily/Ribonuclease H"/>
    <property type="match status" value="1"/>
</dbReference>
<comment type="subunit">
    <text evidence="11">Single-chain monomer with multiple functions.</text>
</comment>
<evidence type="ECO:0000256" key="1">
    <source>
        <dbReference type="ARBA" id="ARBA00007705"/>
    </source>
</evidence>
<keyword evidence="5 11" id="KW-0227">DNA damage</keyword>
<keyword evidence="15" id="KW-1185">Reference proteome</keyword>
<dbReference type="InterPro" id="IPR019760">
    <property type="entry name" value="DNA-dir_DNA_pol_A_CS"/>
</dbReference>
<keyword evidence="4 11" id="KW-0235">DNA replication</keyword>
<evidence type="ECO:0000259" key="13">
    <source>
        <dbReference type="SMART" id="SM00482"/>
    </source>
</evidence>